<gene>
    <name evidence="1" type="ORF">IPV69_04100</name>
</gene>
<proteinExistence type="predicted"/>
<dbReference type="EMBL" id="CP063458">
    <property type="protein sequence ID" value="QOV90559.1"/>
    <property type="molecule type" value="Genomic_DNA"/>
</dbReference>
<organism evidence="1 2">
    <name type="scientific">Humisphaera borealis</name>
    <dbReference type="NCBI Taxonomy" id="2807512"/>
    <lineage>
        <taxon>Bacteria</taxon>
        <taxon>Pseudomonadati</taxon>
        <taxon>Planctomycetota</taxon>
        <taxon>Phycisphaerae</taxon>
        <taxon>Tepidisphaerales</taxon>
        <taxon>Tepidisphaeraceae</taxon>
        <taxon>Humisphaera</taxon>
    </lineage>
</organism>
<name>A0A7M2WYR4_9BACT</name>
<evidence type="ECO:0008006" key="3">
    <source>
        <dbReference type="Google" id="ProtNLM"/>
    </source>
</evidence>
<reference evidence="1 2" key="1">
    <citation type="submission" date="2020-10" db="EMBL/GenBank/DDBJ databases">
        <title>Wide distribution of Phycisphaera-like planctomycetes from WD2101 soil group in peatlands and genome analysis of the first cultivated representative.</title>
        <authorList>
            <person name="Dedysh S.N."/>
            <person name="Beletsky A.V."/>
            <person name="Ivanova A."/>
            <person name="Kulichevskaya I.S."/>
            <person name="Suzina N.E."/>
            <person name="Philippov D.A."/>
            <person name="Rakitin A.L."/>
            <person name="Mardanov A.V."/>
            <person name="Ravin N.V."/>
        </authorList>
    </citation>
    <scope>NUCLEOTIDE SEQUENCE [LARGE SCALE GENOMIC DNA]</scope>
    <source>
        <strain evidence="1 2">M1803</strain>
    </source>
</reference>
<evidence type="ECO:0000313" key="1">
    <source>
        <dbReference type="EMBL" id="QOV90559.1"/>
    </source>
</evidence>
<dbReference type="KEGG" id="hbs:IPV69_04100"/>
<keyword evidence="2" id="KW-1185">Reference proteome</keyword>
<accession>A0A7M2WYR4</accession>
<dbReference type="AlphaFoldDB" id="A0A7M2WYR4"/>
<dbReference type="Proteomes" id="UP000593765">
    <property type="component" value="Chromosome"/>
</dbReference>
<sequence>MDLVSALSSISQAQTGQAIQTKVAQKVMDSQRQEGEAALQLLAAAAQTSGAGDELTAKATGLGGQIDVFG</sequence>
<evidence type="ECO:0000313" key="2">
    <source>
        <dbReference type="Proteomes" id="UP000593765"/>
    </source>
</evidence>
<dbReference type="RefSeq" id="WP_206293648.1">
    <property type="nucleotide sequence ID" value="NZ_CP063458.1"/>
</dbReference>
<protein>
    <recommendedName>
        <fullName evidence="3">Motility protein</fullName>
    </recommendedName>
</protein>